<dbReference type="PANTHER" id="PTHR21236:SF1">
    <property type="entry name" value="PROTEIN YIPF6"/>
    <property type="match status" value="1"/>
</dbReference>
<name>A0A1G4JRX8_9SACH</name>
<keyword evidence="8" id="KW-1185">Reference proteome</keyword>
<protein>
    <submittedName>
        <fullName evidence="7">LADA_0G03444g1_1</fullName>
    </submittedName>
</protein>
<dbReference type="OrthoDB" id="411251at2759"/>
<dbReference type="EMBL" id="LT598457">
    <property type="protein sequence ID" value="SCU93502.1"/>
    <property type="molecule type" value="Genomic_DNA"/>
</dbReference>
<organism evidence="7 8">
    <name type="scientific">Lachancea dasiensis</name>
    <dbReference type="NCBI Taxonomy" id="1072105"/>
    <lineage>
        <taxon>Eukaryota</taxon>
        <taxon>Fungi</taxon>
        <taxon>Dikarya</taxon>
        <taxon>Ascomycota</taxon>
        <taxon>Saccharomycotina</taxon>
        <taxon>Saccharomycetes</taxon>
        <taxon>Saccharomycetales</taxon>
        <taxon>Saccharomycetaceae</taxon>
        <taxon>Lachancea</taxon>
    </lineage>
</organism>
<evidence type="ECO:0000256" key="4">
    <source>
        <dbReference type="ARBA" id="ARBA00022989"/>
    </source>
</evidence>
<evidence type="ECO:0000256" key="6">
    <source>
        <dbReference type="SAM" id="Phobius"/>
    </source>
</evidence>
<comment type="subcellular location">
    <subcellularLocation>
        <location evidence="1">Membrane</location>
        <topology evidence="1">Multi-pass membrane protein</topology>
    </subcellularLocation>
</comment>
<evidence type="ECO:0000313" key="8">
    <source>
        <dbReference type="Proteomes" id="UP000190274"/>
    </source>
</evidence>
<evidence type="ECO:0000313" key="7">
    <source>
        <dbReference type="EMBL" id="SCU93502.1"/>
    </source>
</evidence>
<dbReference type="GO" id="GO:0006888">
    <property type="term" value="P:endoplasmic reticulum to Golgi vesicle-mediated transport"/>
    <property type="evidence" value="ECO:0007669"/>
    <property type="project" value="InterPro"/>
</dbReference>
<keyword evidence="3 6" id="KW-0812">Transmembrane</keyword>
<feature type="transmembrane region" description="Helical" evidence="6">
    <location>
        <begin position="119"/>
        <end position="140"/>
    </location>
</feature>
<feature type="transmembrane region" description="Helical" evidence="6">
    <location>
        <begin position="152"/>
        <end position="179"/>
    </location>
</feature>
<evidence type="ECO:0000256" key="3">
    <source>
        <dbReference type="ARBA" id="ARBA00022692"/>
    </source>
</evidence>
<dbReference type="STRING" id="1266660.A0A1G4JRX8"/>
<keyword evidence="5 6" id="KW-0472">Membrane</keyword>
<evidence type="ECO:0000256" key="2">
    <source>
        <dbReference type="ARBA" id="ARBA00010596"/>
    </source>
</evidence>
<dbReference type="GO" id="GO:0005802">
    <property type="term" value="C:trans-Golgi network"/>
    <property type="evidence" value="ECO:0007669"/>
    <property type="project" value="TreeGrafter"/>
</dbReference>
<reference evidence="8" key="1">
    <citation type="submission" date="2016-03" db="EMBL/GenBank/DDBJ databases">
        <authorList>
            <person name="Devillers H."/>
        </authorList>
    </citation>
    <scope>NUCLEOTIDE SEQUENCE [LARGE SCALE GENOMIC DNA]</scope>
</reference>
<dbReference type="PANTHER" id="PTHR21236">
    <property type="entry name" value="GOLGI MEMBRANE PROTEIN YIP1"/>
    <property type="match status" value="1"/>
</dbReference>
<dbReference type="Proteomes" id="UP000190274">
    <property type="component" value="Chromosome G"/>
</dbReference>
<comment type="similarity">
    <text evidence="2">Belongs to the YIP1 family.</text>
</comment>
<evidence type="ECO:0000256" key="1">
    <source>
        <dbReference type="ARBA" id="ARBA00004141"/>
    </source>
</evidence>
<gene>
    <name evidence="7" type="ORF">LADA_0G03444G</name>
</gene>
<dbReference type="AlphaFoldDB" id="A0A1G4JRX8"/>
<evidence type="ECO:0000256" key="5">
    <source>
        <dbReference type="ARBA" id="ARBA00023136"/>
    </source>
</evidence>
<keyword evidence="4 6" id="KW-1133">Transmembrane helix</keyword>
<accession>A0A1G4JRX8</accession>
<proteinExistence type="inferred from homology"/>
<dbReference type="InterPro" id="IPR045231">
    <property type="entry name" value="Yip1/4-like"/>
</dbReference>
<dbReference type="GO" id="GO:0016020">
    <property type="term" value="C:membrane"/>
    <property type="evidence" value="ECO:0007669"/>
    <property type="project" value="UniProtKB-SubCell"/>
</dbReference>
<feature type="transmembrane region" description="Helical" evidence="6">
    <location>
        <begin position="191"/>
        <end position="210"/>
    </location>
</feature>
<sequence length="244" mass="26869">MSDLIEPDFDDLLATPELASDGNGLHGRSGPRVGRGTLDESIAATLKRDVLQINSRLKQVVYPHFPLRQLRGRSDPESMMPENTSGPISSLQDHCADLWAPLLFTISYSVALSRASEQFSSFFVLAWSAISIMAVHLTLIKPPQSQKNGGNLPLLAAISTCGYCLFPHVLNAVLSALLFPLFTAAVLKEDWRFRTLTILRVVTFAIFSFWSLNSALKATRVTGRTDRFPLVLVLVVLSWPCVVS</sequence>